<protein>
    <recommendedName>
        <fullName evidence="4">F-box domain-containing protein</fullName>
    </recommendedName>
</protein>
<evidence type="ECO:0000313" key="2">
    <source>
        <dbReference type="EMBL" id="CAB9523658.1"/>
    </source>
</evidence>
<evidence type="ECO:0008006" key="4">
    <source>
        <dbReference type="Google" id="ProtNLM"/>
    </source>
</evidence>
<dbReference type="CDD" id="cd09917">
    <property type="entry name" value="F-box_SF"/>
    <property type="match status" value="1"/>
</dbReference>
<sequence>MDHLHDAVFDVEDSEYEPSDNMSQSVPSTSQDHLERCGRWLVSIPRQDVASLQQTQEYHDFIAAFERLANVHRSDVARSRSFMTLEEAEAEAEAVPVPRDPLGQPMAPSEVHGRDFSFLQHMADDDTVLRAFEFLECRSLVRISMTCSRFRELAHRSAAQRTYDVAQARQLNNVMKLLRAKEQIDGIGTDIRDPHVRVPVLLLGRRVIVTNAGDPEYNGIYFCTGSNGNGFIFTKPRFPERRILRAQGTIRMRENIANADHRGRLESEVAHPGQLLRCIIAKRFSNETILWYISKEVLSTENAEGVRAGAVTQTFSYWSKLMVVGDASPDICRYPSQTSILARHNEGWQTLTTTRATRPPIVELLD</sequence>
<dbReference type="Proteomes" id="UP001153069">
    <property type="component" value="Unassembled WGS sequence"/>
</dbReference>
<dbReference type="SUPFAM" id="SSF81383">
    <property type="entry name" value="F-box domain"/>
    <property type="match status" value="1"/>
</dbReference>
<reference evidence="2" key="1">
    <citation type="submission" date="2020-06" db="EMBL/GenBank/DDBJ databases">
        <authorList>
            <consortium name="Plant Systems Biology data submission"/>
        </authorList>
    </citation>
    <scope>NUCLEOTIDE SEQUENCE</scope>
    <source>
        <strain evidence="2">D6</strain>
    </source>
</reference>
<organism evidence="2 3">
    <name type="scientific">Seminavis robusta</name>
    <dbReference type="NCBI Taxonomy" id="568900"/>
    <lineage>
        <taxon>Eukaryota</taxon>
        <taxon>Sar</taxon>
        <taxon>Stramenopiles</taxon>
        <taxon>Ochrophyta</taxon>
        <taxon>Bacillariophyta</taxon>
        <taxon>Bacillariophyceae</taxon>
        <taxon>Bacillariophycidae</taxon>
        <taxon>Naviculales</taxon>
        <taxon>Naviculaceae</taxon>
        <taxon>Seminavis</taxon>
    </lineage>
</organism>
<evidence type="ECO:0000256" key="1">
    <source>
        <dbReference type="SAM" id="MobiDB-lite"/>
    </source>
</evidence>
<gene>
    <name evidence="2" type="ORF">SEMRO_1442_G273030.1</name>
</gene>
<evidence type="ECO:0000313" key="3">
    <source>
        <dbReference type="Proteomes" id="UP001153069"/>
    </source>
</evidence>
<dbReference type="InterPro" id="IPR036047">
    <property type="entry name" value="F-box-like_dom_sf"/>
</dbReference>
<dbReference type="AlphaFoldDB" id="A0A9N8HQH1"/>
<accession>A0A9N8HQH1</accession>
<dbReference type="EMBL" id="CAICTM010001440">
    <property type="protein sequence ID" value="CAB9523658.1"/>
    <property type="molecule type" value="Genomic_DNA"/>
</dbReference>
<dbReference type="OrthoDB" id="48301at2759"/>
<proteinExistence type="predicted"/>
<comment type="caution">
    <text evidence="2">The sequence shown here is derived from an EMBL/GenBank/DDBJ whole genome shotgun (WGS) entry which is preliminary data.</text>
</comment>
<keyword evidence="3" id="KW-1185">Reference proteome</keyword>
<feature type="compositionally biased region" description="Polar residues" evidence="1">
    <location>
        <begin position="20"/>
        <end position="30"/>
    </location>
</feature>
<feature type="region of interest" description="Disordered" evidence="1">
    <location>
        <begin position="1"/>
        <end position="30"/>
    </location>
</feature>
<feature type="compositionally biased region" description="Acidic residues" evidence="1">
    <location>
        <begin position="9"/>
        <end position="18"/>
    </location>
</feature>
<name>A0A9N8HQH1_9STRA</name>